<dbReference type="EMBL" id="NHYE01005542">
    <property type="protein sequence ID" value="PPQ70418.1"/>
    <property type="molecule type" value="Genomic_DNA"/>
</dbReference>
<proteinExistence type="predicted"/>
<accession>A0A409VVZ7</accession>
<name>A0A409VVZ7_9AGAR</name>
<dbReference type="InParanoid" id="A0A409VVZ7"/>
<evidence type="ECO:0000313" key="1">
    <source>
        <dbReference type="EMBL" id="PPQ70418.1"/>
    </source>
</evidence>
<organism evidence="1 2">
    <name type="scientific">Gymnopilus dilepis</name>
    <dbReference type="NCBI Taxonomy" id="231916"/>
    <lineage>
        <taxon>Eukaryota</taxon>
        <taxon>Fungi</taxon>
        <taxon>Dikarya</taxon>
        <taxon>Basidiomycota</taxon>
        <taxon>Agaricomycotina</taxon>
        <taxon>Agaricomycetes</taxon>
        <taxon>Agaricomycetidae</taxon>
        <taxon>Agaricales</taxon>
        <taxon>Agaricineae</taxon>
        <taxon>Hymenogastraceae</taxon>
        <taxon>Gymnopilus</taxon>
    </lineage>
</organism>
<evidence type="ECO:0000313" key="2">
    <source>
        <dbReference type="Proteomes" id="UP000284706"/>
    </source>
</evidence>
<dbReference type="OrthoDB" id="3054012at2759"/>
<protein>
    <submittedName>
        <fullName evidence="1">Uncharacterized protein</fullName>
    </submittedName>
</protein>
<dbReference type="Proteomes" id="UP000284706">
    <property type="component" value="Unassembled WGS sequence"/>
</dbReference>
<reference evidence="1 2" key="1">
    <citation type="journal article" date="2018" name="Evol. Lett.">
        <title>Horizontal gene cluster transfer increased hallucinogenic mushroom diversity.</title>
        <authorList>
            <person name="Reynolds H.T."/>
            <person name="Vijayakumar V."/>
            <person name="Gluck-Thaler E."/>
            <person name="Korotkin H.B."/>
            <person name="Matheny P.B."/>
            <person name="Slot J.C."/>
        </authorList>
    </citation>
    <scope>NUCLEOTIDE SEQUENCE [LARGE SCALE GENOMIC DNA]</scope>
    <source>
        <strain evidence="1 2">SRW20</strain>
    </source>
</reference>
<dbReference type="AlphaFoldDB" id="A0A409VVZ7"/>
<gene>
    <name evidence="1" type="ORF">CVT26_013835</name>
</gene>
<comment type="caution">
    <text evidence="1">The sequence shown here is derived from an EMBL/GenBank/DDBJ whole genome shotgun (WGS) entry which is preliminary data.</text>
</comment>
<sequence>MPHASHPLPSISLVASHSDHYKTRLPNLTYPSRLYTHVPWSGTSAPLVISKTESARYESSFVTGYGSANAENTSGDGFHASFEAHFLSWFRACISRATSAFLRKFNEFREKLAAARLPLL</sequence>
<keyword evidence="2" id="KW-1185">Reference proteome</keyword>